<gene>
    <name evidence="3" type="ORF">PMAYCL1PPCAC_03900</name>
</gene>
<reference evidence="4" key="1">
    <citation type="submission" date="2022-10" db="EMBL/GenBank/DDBJ databases">
        <title>Genome assembly of Pristionchus species.</title>
        <authorList>
            <person name="Yoshida K."/>
            <person name="Sommer R.J."/>
        </authorList>
    </citation>
    <scope>NUCLEOTIDE SEQUENCE [LARGE SCALE GENOMIC DNA]</scope>
    <source>
        <strain evidence="4">RS5460</strain>
    </source>
</reference>
<dbReference type="PANTHER" id="PTHR23021">
    <property type="entry name" value="SERPENTINE RECEPTOR, CLASS T"/>
    <property type="match status" value="1"/>
</dbReference>
<dbReference type="AlphaFoldDB" id="A0AAN4ZB13"/>
<protein>
    <recommendedName>
        <fullName evidence="5">G protein-coupled receptor</fullName>
    </recommendedName>
</protein>
<organism evidence="3 4">
    <name type="scientific">Pristionchus mayeri</name>
    <dbReference type="NCBI Taxonomy" id="1317129"/>
    <lineage>
        <taxon>Eukaryota</taxon>
        <taxon>Metazoa</taxon>
        <taxon>Ecdysozoa</taxon>
        <taxon>Nematoda</taxon>
        <taxon>Chromadorea</taxon>
        <taxon>Rhabditida</taxon>
        <taxon>Rhabditina</taxon>
        <taxon>Diplogasteromorpha</taxon>
        <taxon>Diplogasteroidea</taxon>
        <taxon>Neodiplogasteridae</taxon>
        <taxon>Pristionchus</taxon>
    </lineage>
</organism>
<accession>A0AAN4ZB13</accession>
<dbReference type="InterPro" id="IPR019425">
    <property type="entry name" value="7TM_GPCR_serpentine_rcpt_Srt"/>
</dbReference>
<evidence type="ECO:0000313" key="3">
    <source>
        <dbReference type="EMBL" id="GMR33705.1"/>
    </source>
</evidence>
<keyword evidence="1" id="KW-0472">Membrane</keyword>
<feature type="non-terminal residue" evidence="3">
    <location>
        <position position="1"/>
    </location>
</feature>
<keyword evidence="2" id="KW-0732">Signal</keyword>
<keyword evidence="1" id="KW-0812">Transmembrane</keyword>
<evidence type="ECO:0000313" key="4">
    <source>
        <dbReference type="Proteomes" id="UP001328107"/>
    </source>
</evidence>
<evidence type="ECO:0008006" key="5">
    <source>
        <dbReference type="Google" id="ProtNLM"/>
    </source>
</evidence>
<proteinExistence type="predicted"/>
<evidence type="ECO:0000256" key="2">
    <source>
        <dbReference type="SAM" id="SignalP"/>
    </source>
</evidence>
<dbReference type="Proteomes" id="UP001328107">
    <property type="component" value="Unassembled WGS sequence"/>
</dbReference>
<evidence type="ECO:0000256" key="1">
    <source>
        <dbReference type="SAM" id="Phobius"/>
    </source>
</evidence>
<name>A0AAN4ZB13_9BILA</name>
<feature type="non-terminal residue" evidence="3">
    <location>
        <position position="73"/>
    </location>
</feature>
<keyword evidence="1" id="KW-1133">Transmembrane helix</keyword>
<dbReference type="Pfam" id="PF10321">
    <property type="entry name" value="7TM_GPCR_Srt"/>
    <property type="match status" value="1"/>
</dbReference>
<feature type="signal peptide" evidence="2">
    <location>
        <begin position="1"/>
        <end position="18"/>
    </location>
</feature>
<feature type="chain" id="PRO_5042992063" description="G protein-coupled receptor" evidence="2">
    <location>
        <begin position="19"/>
        <end position="73"/>
    </location>
</feature>
<dbReference type="PANTHER" id="PTHR23021:SF11">
    <property type="entry name" value="SERPENTINE RECEPTOR, CLASS T"/>
    <property type="match status" value="1"/>
</dbReference>
<sequence length="73" mass="8064">ISIVLYIILIILLRTKQGAMSSVKSSARLSYNGAVFLQVSLICVLNALSTLMYLYTNLIDASLTINLFGHLSW</sequence>
<feature type="transmembrane region" description="Helical" evidence="1">
    <location>
        <begin position="34"/>
        <end position="55"/>
    </location>
</feature>
<keyword evidence="4" id="KW-1185">Reference proteome</keyword>
<comment type="caution">
    <text evidence="3">The sequence shown here is derived from an EMBL/GenBank/DDBJ whole genome shotgun (WGS) entry which is preliminary data.</text>
</comment>
<dbReference type="EMBL" id="BTRK01000001">
    <property type="protein sequence ID" value="GMR33705.1"/>
    <property type="molecule type" value="Genomic_DNA"/>
</dbReference>